<dbReference type="SMART" id="SM00028">
    <property type="entry name" value="TPR"/>
    <property type="match status" value="3"/>
</dbReference>
<dbReference type="Gene3D" id="1.25.40.10">
    <property type="entry name" value="Tetratricopeptide repeat domain"/>
    <property type="match status" value="1"/>
</dbReference>
<feature type="repeat" description="TPR" evidence="1">
    <location>
        <begin position="35"/>
        <end position="68"/>
    </location>
</feature>
<dbReference type="NCBIfam" id="TIGR02521">
    <property type="entry name" value="type_IV_pilW"/>
    <property type="match status" value="1"/>
</dbReference>
<accession>A0ABW4NXY4</accession>
<name>A0ABW4NXY4_9PAST</name>
<dbReference type="InterPro" id="IPR019734">
    <property type="entry name" value="TPR_rpt"/>
</dbReference>
<keyword evidence="2" id="KW-0732">Signal</keyword>
<evidence type="ECO:0000313" key="4">
    <source>
        <dbReference type="Proteomes" id="UP001597420"/>
    </source>
</evidence>
<evidence type="ECO:0000313" key="3">
    <source>
        <dbReference type="EMBL" id="MFD1806781.1"/>
    </source>
</evidence>
<dbReference type="InterPro" id="IPR013360">
    <property type="entry name" value="Pilus_4_PilW"/>
</dbReference>
<keyword evidence="1" id="KW-0802">TPR repeat</keyword>
<organism evidence="3 4">
    <name type="scientific">Pasteurella oralis</name>
    <dbReference type="NCBI Taxonomy" id="1071947"/>
    <lineage>
        <taxon>Bacteria</taxon>
        <taxon>Pseudomonadati</taxon>
        <taxon>Pseudomonadota</taxon>
        <taxon>Gammaproteobacteria</taxon>
        <taxon>Pasteurellales</taxon>
        <taxon>Pasteurellaceae</taxon>
        <taxon>Pasteurella</taxon>
    </lineage>
</organism>
<dbReference type="RefSeq" id="WP_379099381.1">
    <property type="nucleotide sequence ID" value="NZ_JAUNLA010000007.1"/>
</dbReference>
<proteinExistence type="predicted"/>
<feature type="signal peptide" evidence="2">
    <location>
        <begin position="1"/>
        <end position="19"/>
    </location>
</feature>
<protein>
    <submittedName>
        <fullName evidence="3">Type IV pilus biogenesis/stability protein PilW</fullName>
    </submittedName>
</protein>
<reference evidence="4" key="1">
    <citation type="journal article" date="2019" name="Int. J. Syst. Evol. Microbiol.">
        <title>The Global Catalogue of Microorganisms (GCM) 10K type strain sequencing project: providing services to taxonomists for standard genome sequencing and annotation.</title>
        <authorList>
            <consortium name="The Broad Institute Genomics Platform"/>
            <consortium name="The Broad Institute Genome Sequencing Center for Infectious Disease"/>
            <person name="Wu L."/>
            <person name="Ma J."/>
        </authorList>
    </citation>
    <scope>NUCLEOTIDE SEQUENCE [LARGE SCALE GENOMIC DNA]</scope>
    <source>
        <strain evidence="4">CCM 7950</strain>
    </source>
</reference>
<feature type="chain" id="PRO_5045890456" evidence="2">
    <location>
        <begin position="20"/>
        <end position="183"/>
    </location>
</feature>
<dbReference type="EMBL" id="JBHUFP010000025">
    <property type="protein sequence ID" value="MFD1806781.1"/>
    <property type="molecule type" value="Genomic_DNA"/>
</dbReference>
<dbReference type="SUPFAM" id="SSF48452">
    <property type="entry name" value="TPR-like"/>
    <property type="match status" value="1"/>
</dbReference>
<dbReference type="Proteomes" id="UP001597420">
    <property type="component" value="Unassembled WGS sequence"/>
</dbReference>
<gene>
    <name evidence="3" type="primary">pilW</name>
    <name evidence="3" type="ORF">ACFSAV_10480</name>
</gene>
<keyword evidence="4" id="KW-1185">Reference proteome</keyword>
<evidence type="ECO:0000256" key="2">
    <source>
        <dbReference type="SAM" id="SignalP"/>
    </source>
</evidence>
<evidence type="ECO:0000256" key="1">
    <source>
        <dbReference type="PROSITE-ProRule" id="PRU00339"/>
    </source>
</evidence>
<dbReference type="InterPro" id="IPR011990">
    <property type="entry name" value="TPR-like_helical_dom_sf"/>
</dbReference>
<sequence>MNGTLILIWLNIFSLLLSACVSQVDTATFNKQQAAKARVELGLGYLAQRQFTQAKLNFDKALAYAPNYYLVHSALAYFYQEQGAFQLANQAYLAALNLAPQQSDVLNNYGVFLCKQAKFEQAYTQFNHALATANYYQQADTYENIILCAFSAKDSERYQQNLQLLAQIDASRAQKLLRLFALN</sequence>
<dbReference type="PROSITE" id="PS50005">
    <property type="entry name" value="TPR"/>
    <property type="match status" value="1"/>
</dbReference>
<comment type="caution">
    <text evidence="3">The sequence shown here is derived from an EMBL/GenBank/DDBJ whole genome shotgun (WGS) entry which is preliminary data.</text>
</comment>